<dbReference type="STRING" id="1195236.CTER_0271"/>
<dbReference type="InterPro" id="IPR000835">
    <property type="entry name" value="HTH_MarR-typ"/>
</dbReference>
<dbReference type="PRINTS" id="PR00598">
    <property type="entry name" value="HTHMARR"/>
</dbReference>
<protein>
    <submittedName>
        <fullName evidence="6">Transcriptional regulator</fullName>
    </submittedName>
</protein>
<dbReference type="eggNOG" id="COG1846">
    <property type="taxonomic scope" value="Bacteria"/>
</dbReference>
<keyword evidence="3" id="KW-0804">Transcription</keyword>
<dbReference type="EMBL" id="AORV01000015">
    <property type="protein sequence ID" value="EMS73738.1"/>
    <property type="molecule type" value="Genomic_DNA"/>
</dbReference>
<reference evidence="6 7" key="1">
    <citation type="journal article" date="2013" name="Genome Announc.">
        <title>Draft Genome Sequence of the Cellulolytic, Mesophilic, Anaerobic Bacterium Clostridium termitidis Strain CT1112 (DSM 5398).</title>
        <authorList>
            <person name="Lal S."/>
            <person name="Ramachandran U."/>
            <person name="Zhang X."/>
            <person name="Munir R."/>
            <person name="Sparling R."/>
            <person name="Levin D.B."/>
        </authorList>
    </citation>
    <scope>NUCLEOTIDE SEQUENCE [LARGE SCALE GENOMIC DNA]</scope>
    <source>
        <strain evidence="6 7">CT1112</strain>
    </source>
</reference>
<evidence type="ECO:0000256" key="4">
    <source>
        <dbReference type="SAM" id="MobiDB-lite"/>
    </source>
</evidence>
<dbReference type="PROSITE" id="PS50995">
    <property type="entry name" value="HTH_MARR_2"/>
    <property type="match status" value="1"/>
</dbReference>
<dbReference type="GO" id="GO:0003677">
    <property type="term" value="F:DNA binding"/>
    <property type="evidence" value="ECO:0007669"/>
    <property type="project" value="UniProtKB-KW"/>
</dbReference>
<evidence type="ECO:0000313" key="6">
    <source>
        <dbReference type="EMBL" id="EMS73738.1"/>
    </source>
</evidence>
<dbReference type="RefSeq" id="WP_004623529.1">
    <property type="nucleotide sequence ID" value="NZ_AORV01000015.1"/>
</dbReference>
<dbReference type="PATRIC" id="fig|1195236.3.peg.578"/>
<accession>S0FYT1</accession>
<organism evidence="6 7">
    <name type="scientific">Ruminiclostridium cellobioparum subsp. termitidis CT1112</name>
    <dbReference type="NCBI Taxonomy" id="1195236"/>
    <lineage>
        <taxon>Bacteria</taxon>
        <taxon>Bacillati</taxon>
        <taxon>Bacillota</taxon>
        <taxon>Clostridia</taxon>
        <taxon>Eubacteriales</taxon>
        <taxon>Oscillospiraceae</taxon>
        <taxon>Ruminiclostridium</taxon>
    </lineage>
</organism>
<keyword evidence="1" id="KW-0805">Transcription regulation</keyword>
<dbReference type="GO" id="GO:0003700">
    <property type="term" value="F:DNA-binding transcription factor activity"/>
    <property type="evidence" value="ECO:0007669"/>
    <property type="project" value="InterPro"/>
</dbReference>
<dbReference type="InterPro" id="IPR036388">
    <property type="entry name" value="WH-like_DNA-bd_sf"/>
</dbReference>
<dbReference type="PROSITE" id="PS01117">
    <property type="entry name" value="HTH_MARR_1"/>
    <property type="match status" value="1"/>
</dbReference>
<dbReference type="PANTHER" id="PTHR42756">
    <property type="entry name" value="TRANSCRIPTIONAL REGULATOR, MARR"/>
    <property type="match status" value="1"/>
</dbReference>
<dbReference type="SUPFAM" id="SSF46785">
    <property type="entry name" value="Winged helix' DNA-binding domain"/>
    <property type="match status" value="1"/>
</dbReference>
<feature type="compositionally biased region" description="Basic and acidic residues" evidence="4">
    <location>
        <begin position="222"/>
        <end position="234"/>
    </location>
</feature>
<dbReference type="Proteomes" id="UP000014155">
    <property type="component" value="Unassembled WGS sequence"/>
</dbReference>
<keyword evidence="7" id="KW-1185">Reference proteome</keyword>
<dbReference type="Gene3D" id="1.10.10.10">
    <property type="entry name" value="Winged helix-like DNA-binding domain superfamily/Winged helix DNA-binding domain"/>
    <property type="match status" value="1"/>
</dbReference>
<evidence type="ECO:0000256" key="2">
    <source>
        <dbReference type="ARBA" id="ARBA00023125"/>
    </source>
</evidence>
<dbReference type="SMART" id="SM00347">
    <property type="entry name" value="HTH_MARR"/>
    <property type="match status" value="1"/>
</dbReference>
<dbReference type="Pfam" id="PF01047">
    <property type="entry name" value="MarR"/>
    <property type="match status" value="1"/>
</dbReference>
<evidence type="ECO:0000259" key="5">
    <source>
        <dbReference type="PROSITE" id="PS50995"/>
    </source>
</evidence>
<dbReference type="InterPro" id="IPR023187">
    <property type="entry name" value="Tscrpt_reg_MarR-type_CS"/>
</dbReference>
<evidence type="ECO:0000256" key="1">
    <source>
        <dbReference type="ARBA" id="ARBA00023015"/>
    </source>
</evidence>
<feature type="region of interest" description="Disordered" evidence="4">
    <location>
        <begin position="189"/>
        <end position="234"/>
    </location>
</feature>
<feature type="compositionally biased region" description="Basic and acidic residues" evidence="4">
    <location>
        <begin position="201"/>
        <end position="210"/>
    </location>
</feature>
<feature type="domain" description="HTH marR-type" evidence="5">
    <location>
        <begin position="5"/>
        <end position="139"/>
    </location>
</feature>
<proteinExistence type="predicted"/>
<keyword evidence="2" id="KW-0238">DNA-binding</keyword>
<dbReference type="PANTHER" id="PTHR42756:SF1">
    <property type="entry name" value="TRANSCRIPTIONAL REPRESSOR OF EMRAB OPERON"/>
    <property type="match status" value="1"/>
</dbReference>
<evidence type="ECO:0000313" key="7">
    <source>
        <dbReference type="Proteomes" id="UP000014155"/>
    </source>
</evidence>
<dbReference type="AlphaFoldDB" id="S0FYT1"/>
<comment type="caution">
    <text evidence="6">The sequence shown here is derived from an EMBL/GenBank/DDBJ whole genome shotgun (WGS) entry which is preliminary data.</text>
</comment>
<evidence type="ECO:0000256" key="3">
    <source>
        <dbReference type="ARBA" id="ARBA00023163"/>
    </source>
</evidence>
<gene>
    <name evidence="6" type="ORF">CTER_0271</name>
</gene>
<name>S0FYT1_RUMCE</name>
<dbReference type="InterPro" id="IPR036390">
    <property type="entry name" value="WH_DNA-bd_sf"/>
</dbReference>
<sequence length="234" mass="27641">MAENNFDLIRQFTRVEWLLHRCHQQNHMHFGPMGDTRKGQGRVLAILKLQPEISQKELSYLLDMRPQSLGELLAKLERNGYITRTPSETDRRILNIKLTEEGTRATQSDEQEFSFDKLFECLSEEEQKNLSDYLSRIIETLETELGSEQAEPDFDPRMHGENPFDHHFRGHNNKECGRGYSAEQYDPRFERGRQHAGNIPFERRPEDMRFGHRRGMGRGSQRHTEPPRNDFRKE</sequence>